<feature type="domain" description="DUF7343" evidence="6">
    <location>
        <begin position="472"/>
        <end position="532"/>
    </location>
</feature>
<evidence type="ECO:0000313" key="7">
    <source>
        <dbReference type="EMBL" id="MDS0282637.1"/>
    </source>
</evidence>
<feature type="region of interest" description="Disordered" evidence="5">
    <location>
        <begin position="204"/>
        <end position="380"/>
    </location>
</feature>
<reference evidence="7 8" key="1">
    <citation type="submission" date="2022-06" db="EMBL/GenBank/DDBJ databases">
        <title>Halomicroarcula sp. a new haloarchaeum isolate from saline soil.</title>
        <authorList>
            <person name="Strakova D."/>
            <person name="Galisteo C."/>
            <person name="Sanchez-Porro C."/>
            <person name="Ventosa A."/>
        </authorList>
    </citation>
    <scope>NUCLEOTIDE SEQUENCE [LARGE SCALE GENOMIC DNA]</scope>
    <source>
        <strain evidence="7 8">S3CR25-11</strain>
    </source>
</reference>
<evidence type="ECO:0000256" key="3">
    <source>
        <dbReference type="ARBA" id="ARBA00022729"/>
    </source>
</evidence>
<evidence type="ECO:0000256" key="5">
    <source>
        <dbReference type="SAM" id="MobiDB-lite"/>
    </source>
</evidence>
<gene>
    <name evidence="7" type="ORF">NDI86_10920</name>
</gene>
<comment type="subcellular location">
    <subcellularLocation>
        <location evidence="1">Secreted</location>
    </subcellularLocation>
</comment>
<dbReference type="InterPro" id="IPR055767">
    <property type="entry name" value="DUF7343"/>
</dbReference>
<dbReference type="RefSeq" id="WP_310900468.1">
    <property type="nucleotide sequence ID" value="NZ_JAMQOS010000003.1"/>
</dbReference>
<evidence type="ECO:0000256" key="1">
    <source>
        <dbReference type="ARBA" id="ARBA00004613"/>
    </source>
</evidence>
<dbReference type="Proteomes" id="UP001268864">
    <property type="component" value="Unassembled WGS sequence"/>
</dbReference>
<name>A0ABU2FQV8_9EURY</name>
<feature type="region of interest" description="Disordered" evidence="5">
    <location>
        <begin position="540"/>
        <end position="561"/>
    </location>
</feature>
<dbReference type="InterPro" id="IPR059100">
    <property type="entry name" value="TSP3_bac"/>
</dbReference>
<dbReference type="Pfam" id="PF24034">
    <property type="entry name" value="DUF7343"/>
    <property type="match status" value="1"/>
</dbReference>
<dbReference type="Pfam" id="PF18884">
    <property type="entry name" value="TSP3_bac"/>
    <property type="match status" value="11"/>
</dbReference>
<dbReference type="InterPro" id="IPR018247">
    <property type="entry name" value="EF_Hand_1_Ca_BS"/>
</dbReference>
<dbReference type="EMBL" id="JAMQOS010000003">
    <property type="protein sequence ID" value="MDS0282637.1"/>
    <property type="molecule type" value="Genomic_DNA"/>
</dbReference>
<evidence type="ECO:0000259" key="6">
    <source>
        <dbReference type="Pfam" id="PF24034"/>
    </source>
</evidence>
<dbReference type="InterPro" id="IPR053180">
    <property type="entry name" value="Ca-binding_acidic-repeat"/>
</dbReference>
<keyword evidence="4" id="KW-0106">Calcium</keyword>
<accession>A0ABU2FQV8</accession>
<comment type="caution">
    <text evidence="7">The sequence shown here is derived from an EMBL/GenBank/DDBJ whole genome shotgun (WGS) entry which is preliminary data.</text>
</comment>
<keyword evidence="8" id="KW-1185">Reference proteome</keyword>
<dbReference type="Gene3D" id="4.10.1080.10">
    <property type="entry name" value="TSP type-3 repeat"/>
    <property type="match status" value="2"/>
</dbReference>
<evidence type="ECO:0000256" key="4">
    <source>
        <dbReference type="ARBA" id="ARBA00022837"/>
    </source>
</evidence>
<feature type="region of interest" description="Disordered" evidence="5">
    <location>
        <begin position="430"/>
        <end position="460"/>
    </location>
</feature>
<proteinExistence type="predicted"/>
<sequence>MDHGNETTGSIASVGHTHTADTIGNTTYVWRHTSQGLTVETYLLSVETASASNESTVCLSHNGTTTCRALGNETTVSFEISRNATERSTGVDISLWDGSPGEVIDNESYTLQPLSRLDDADRDGLNNAAEVRLGADLTANDTDGDGITDGVEATAYNTSIVAADTDGDGLSDARELFEYETSPTAADTDGDGITDDVEVAAGYNATAPDTDGDGVLDGAELAAGTDPTLADTDGDGVGDGTERDLGSDPLATDTDSDGLADGREQQLGTDPTKSDTDDDGLSDSRETAIGSDPLSGDTDGDGLSDGSELERSSDPLAADTDGDGLADGREVAVGTALLNPDSDGDGLTDGREQRLGTDPTTVDSDGDYLSDGVESTLGTDPTSRLTLVWLSALGGTLVCTGLLVPSIRRGYISNAVDRVRGVEDAVVGRQATTESEVVTDTADAGPGDEDTGGDASPTSAAAVVEARSDDGLVTDSELVGEMLRAEDGRMKQSHIVETTDWSKSKVSRVLSKKADDGEITKLRLGRENLVCLEHAQPAVVTSDPRTDTGLSPPNGAVSGGI</sequence>
<organism evidence="7 8">
    <name type="scientific">Haloarcula onubensis</name>
    <dbReference type="NCBI Taxonomy" id="2950539"/>
    <lineage>
        <taxon>Archaea</taxon>
        <taxon>Methanobacteriati</taxon>
        <taxon>Methanobacteriota</taxon>
        <taxon>Stenosarchaea group</taxon>
        <taxon>Halobacteria</taxon>
        <taxon>Halobacteriales</taxon>
        <taxon>Haloarculaceae</taxon>
        <taxon>Haloarcula</taxon>
    </lineage>
</organism>
<evidence type="ECO:0000313" key="8">
    <source>
        <dbReference type="Proteomes" id="UP001268864"/>
    </source>
</evidence>
<evidence type="ECO:0000256" key="2">
    <source>
        <dbReference type="ARBA" id="ARBA00022525"/>
    </source>
</evidence>
<dbReference type="InterPro" id="IPR028974">
    <property type="entry name" value="TSP_type-3_rpt"/>
</dbReference>
<keyword evidence="2" id="KW-0964">Secreted</keyword>
<dbReference type="PANTHER" id="PTHR37467:SF1">
    <property type="entry name" value="EXPORTED CALCIUM-BINDING GLYCOPROTEIN"/>
    <property type="match status" value="1"/>
</dbReference>
<keyword evidence="3" id="KW-0732">Signal</keyword>
<dbReference type="PROSITE" id="PS00018">
    <property type="entry name" value="EF_HAND_1"/>
    <property type="match status" value="1"/>
</dbReference>
<dbReference type="PANTHER" id="PTHR37467">
    <property type="entry name" value="EXPORTED CALCIUM-BINDING GLYCOPROTEIN-RELATED"/>
    <property type="match status" value="1"/>
</dbReference>
<protein>
    <recommendedName>
        <fullName evidence="6">DUF7343 domain-containing protein</fullName>
    </recommendedName>
</protein>